<dbReference type="AlphaFoldDB" id="A0A1E5LC90"/>
<sequence>MSQLQLNDSAPSFTVPCTDGSTFNMSAHLKEHNTWHLLIFFRGSWCPVCLHDLQQLQENVGFFEGKNIHIMTISADEMSALKELVAEHNLSFPVLCDENLEALKAYEVYYHGQDAPYEDHGVHGEPAYFLLNEHGKIMYQQRQTSPFGRPSMTELRKIVQYIQKNLK</sequence>
<dbReference type="PROSITE" id="PS51352">
    <property type="entry name" value="THIOREDOXIN_2"/>
    <property type="match status" value="1"/>
</dbReference>
<keyword evidence="4" id="KW-1185">Reference proteome</keyword>
<organism evidence="3 4">
    <name type="scientific">Bacillus solimangrovi</name>
    <dbReference type="NCBI Taxonomy" id="1305675"/>
    <lineage>
        <taxon>Bacteria</taxon>
        <taxon>Bacillati</taxon>
        <taxon>Bacillota</taxon>
        <taxon>Bacilli</taxon>
        <taxon>Bacillales</taxon>
        <taxon>Bacillaceae</taxon>
        <taxon>Bacillus</taxon>
    </lineage>
</organism>
<dbReference type="GO" id="GO:0016209">
    <property type="term" value="F:antioxidant activity"/>
    <property type="evidence" value="ECO:0007669"/>
    <property type="project" value="InterPro"/>
</dbReference>
<keyword evidence="1" id="KW-1015">Disulfide bond</keyword>
<dbReference type="PANTHER" id="PTHR42852">
    <property type="entry name" value="THIOL:DISULFIDE INTERCHANGE PROTEIN DSBE"/>
    <property type="match status" value="1"/>
</dbReference>
<dbReference type="Gene3D" id="3.40.30.10">
    <property type="entry name" value="Glutaredoxin"/>
    <property type="match status" value="1"/>
</dbReference>
<dbReference type="InterPro" id="IPR036249">
    <property type="entry name" value="Thioredoxin-like_sf"/>
</dbReference>
<gene>
    <name evidence="3" type="ORF">BFG57_18015</name>
</gene>
<dbReference type="InterPro" id="IPR000866">
    <property type="entry name" value="AhpC/TSA"/>
</dbReference>
<protein>
    <submittedName>
        <fullName evidence="3">Peroxiredoxin</fullName>
    </submittedName>
</protein>
<comment type="caution">
    <text evidence="3">The sequence shown here is derived from an EMBL/GenBank/DDBJ whole genome shotgun (WGS) entry which is preliminary data.</text>
</comment>
<evidence type="ECO:0000259" key="2">
    <source>
        <dbReference type="PROSITE" id="PS51352"/>
    </source>
</evidence>
<dbReference type="Pfam" id="PF00578">
    <property type="entry name" value="AhpC-TSA"/>
    <property type="match status" value="1"/>
</dbReference>
<evidence type="ECO:0000313" key="4">
    <source>
        <dbReference type="Proteomes" id="UP000095209"/>
    </source>
</evidence>
<evidence type="ECO:0000313" key="3">
    <source>
        <dbReference type="EMBL" id="OEH91704.1"/>
    </source>
</evidence>
<dbReference type="Proteomes" id="UP000095209">
    <property type="component" value="Unassembled WGS sequence"/>
</dbReference>
<dbReference type="STRING" id="1305675.BFG57_18015"/>
<feature type="domain" description="Thioredoxin" evidence="2">
    <location>
        <begin position="4"/>
        <end position="164"/>
    </location>
</feature>
<dbReference type="EMBL" id="MJEH01000051">
    <property type="protein sequence ID" value="OEH91704.1"/>
    <property type="molecule type" value="Genomic_DNA"/>
</dbReference>
<name>A0A1E5LC90_9BACI</name>
<proteinExistence type="predicted"/>
<evidence type="ECO:0000256" key="1">
    <source>
        <dbReference type="ARBA" id="ARBA00023157"/>
    </source>
</evidence>
<dbReference type="RefSeq" id="WP_069718273.1">
    <property type="nucleotide sequence ID" value="NZ_MJEH01000051.1"/>
</dbReference>
<dbReference type="GO" id="GO:0016491">
    <property type="term" value="F:oxidoreductase activity"/>
    <property type="evidence" value="ECO:0007669"/>
    <property type="project" value="InterPro"/>
</dbReference>
<dbReference type="OrthoDB" id="9809746at2"/>
<dbReference type="InterPro" id="IPR013766">
    <property type="entry name" value="Thioredoxin_domain"/>
</dbReference>
<reference evidence="3 4" key="1">
    <citation type="submission" date="2016-08" db="EMBL/GenBank/DDBJ databases">
        <title>Genome of Bacillus solimangrovi GH2-4.</title>
        <authorList>
            <person name="Lim S."/>
            <person name="Kim B.-C."/>
        </authorList>
    </citation>
    <scope>NUCLEOTIDE SEQUENCE [LARGE SCALE GENOMIC DNA]</scope>
    <source>
        <strain evidence="3 4">GH2-4</strain>
    </source>
</reference>
<dbReference type="SUPFAM" id="SSF52833">
    <property type="entry name" value="Thioredoxin-like"/>
    <property type="match status" value="1"/>
</dbReference>
<dbReference type="InterPro" id="IPR050553">
    <property type="entry name" value="Thioredoxin_ResA/DsbE_sf"/>
</dbReference>
<dbReference type="PANTHER" id="PTHR42852:SF17">
    <property type="entry name" value="THIOREDOXIN-LIKE PROTEIN HI_1115"/>
    <property type="match status" value="1"/>
</dbReference>
<accession>A0A1E5LC90</accession>